<dbReference type="NCBIfam" id="NF008453">
    <property type="entry name" value="PRK11308.1"/>
    <property type="match status" value="1"/>
</dbReference>
<keyword evidence="5 8" id="KW-0067">ATP-binding</keyword>
<evidence type="ECO:0000256" key="2">
    <source>
        <dbReference type="ARBA" id="ARBA00022448"/>
    </source>
</evidence>
<dbReference type="GO" id="GO:0015833">
    <property type="term" value="P:peptide transport"/>
    <property type="evidence" value="ECO:0007669"/>
    <property type="project" value="InterPro"/>
</dbReference>
<dbReference type="PROSITE" id="PS50893">
    <property type="entry name" value="ABC_TRANSPORTER_2"/>
    <property type="match status" value="1"/>
</dbReference>
<evidence type="ECO:0000313" key="8">
    <source>
        <dbReference type="EMBL" id="CAB3706513.1"/>
    </source>
</evidence>
<proteinExistence type="inferred from homology"/>
<feature type="region of interest" description="Disordered" evidence="6">
    <location>
        <begin position="1"/>
        <end position="30"/>
    </location>
</feature>
<gene>
    <name evidence="8" type="primary">btuD_10</name>
    <name evidence="8" type="ORF">LMG3458_02959</name>
</gene>
<evidence type="ECO:0000259" key="7">
    <source>
        <dbReference type="PROSITE" id="PS50893"/>
    </source>
</evidence>
<evidence type="ECO:0000313" key="9">
    <source>
        <dbReference type="Proteomes" id="UP000494111"/>
    </source>
</evidence>
<dbReference type="InterPro" id="IPR027417">
    <property type="entry name" value="P-loop_NTPase"/>
</dbReference>
<sequence length="349" mass="37489">MNLHDAPFAPDVSASAMSSPASNSPPSAPPLLQVEGLKKHFAVEGGRVLRAVDGVSLSVARGQTLSLVGESGCGKSTTGKCLIRLTDPTEGRILLEGADLAGMNSRALRAMRQRMQFIFQDPFSSMNPRMRVRDIIGEPLRNFGHGQSAIRERVAQLLARVSLRPDAADRYPHEFSGGQRQRIVIARALALDPGLIVCDEPVSALDVSVQAQVINLLMDLQRDLGLTYVFISHDLSVVRHISHRVAVMYLGKIVETGSRDAVFNQPAHPYTRALLAAVPSARRGERAPVAVLKGEIPSPLAPPSGCAFRTRCPMAQARCAEETPAPRQVGPDQEVACHFAAAPPAGRPT</sequence>
<organism evidence="8 9">
    <name type="scientific">Achromobacter deleyi</name>
    <dbReference type="NCBI Taxonomy" id="1353891"/>
    <lineage>
        <taxon>Bacteria</taxon>
        <taxon>Pseudomonadati</taxon>
        <taxon>Pseudomonadota</taxon>
        <taxon>Betaproteobacteria</taxon>
        <taxon>Burkholderiales</taxon>
        <taxon>Alcaligenaceae</taxon>
        <taxon>Achromobacter</taxon>
    </lineage>
</organism>
<dbReference type="Pfam" id="PF00005">
    <property type="entry name" value="ABC_tran"/>
    <property type="match status" value="1"/>
</dbReference>
<feature type="compositionally biased region" description="Low complexity" evidence="6">
    <location>
        <begin position="9"/>
        <end position="25"/>
    </location>
</feature>
<evidence type="ECO:0000256" key="6">
    <source>
        <dbReference type="SAM" id="MobiDB-lite"/>
    </source>
</evidence>
<dbReference type="GO" id="GO:0055085">
    <property type="term" value="P:transmembrane transport"/>
    <property type="evidence" value="ECO:0007669"/>
    <property type="project" value="UniProtKB-ARBA"/>
</dbReference>
<dbReference type="SUPFAM" id="SSF52540">
    <property type="entry name" value="P-loop containing nucleoside triphosphate hydrolases"/>
    <property type="match status" value="1"/>
</dbReference>
<dbReference type="PANTHER" id="PTHR43776">
    <property type="entry name" value="TRANSPORT ATP-BINDING PROTEIN"/>
    <property type="match status" value="1"/>
</dbReference>
<dbReference type="FunFam" id="3.40.50.300:FF:000016">
    <property type="entry name" value="Oligopeptide ABC transporter ATP-binding component"/>
    <property type="match status" value="1"/>
</dbReference>
<dbReference type="PANTHER" id="PTHR43776:SF7">
    <property type="entry name" value="D,D-DIPEPTIDE TRANSPORT ATP-BINDING PROTEIN DDPF-RELATED"/>
    <property type="match status" value="1"/>
</dbReference>
<evidence type="ECO:0000256" key="1">
    <source>
        <dbReference type="ARBA" id="ARBA00005417"/>
    </source>
</evidence>
<dbReference type="PROSITE" id="PS00211">
    <property type="entry name" value="ABC_TRANSPORTER_1"/>
    <property type="match status" value="1"/>
</dbReference>
<dbReference type="AlphaFoldDB" id="A0A6S7A4X8"/>
<dbReference type="SMART" id="SM00382">
    <property type="entry name" value="AAA"/>
    <property type="match status" value="1"/>
</dbReference>
<accession>A0A6S7A4X8</accession>
<dbReference type="RefSeq" id="WP_175193010.1">
    <property type="nucleotide sequence ID" value="NZ_CADIJO010000009.1"/>
</dbReference>
<evidence type="ECO:0000256" key="5">
    <source>
        <dbReference type="ARBA" id="ARBA00022840"/>
    </source>
</evidence>
<feature type="domain" description="ABC transporter" evidence="7">
    <location>
        <begin position="32"/>
        <end position="275"/>
    </location>
</feature>
<dbReference type="NCBIfam" id="TIGR01727">
    <property type="entry name" value="oligo_HPY"/>
    <property type="match status" value="1"/>
</dbReference>
<dbReference type="Gene3D" id="3.40.50.300">
    <property type="entry name" value="P-loop containing nucleotide triphosphate hydrolases"/>
    <property type="match status" value="1"/>
</dbReference>
<dbReference type="CDD" id="cd03257">
    <property type="entry name" value="ABC_NikE_OppD_transporters"/>
    <property type="match status" value="1"/>
</dbReference>
<keyword evidence="3" id="KW-0472">Membrane</keyword>
<name>A0A6S7A4X8_9BURK</name>
<dbReference type="GO" id="GO:0005524">
    <property type="term" value="F:ATP binding"/>
    <property type="evidence" value="ECO:0007669"/>
    <property type="project" value="UniProtKB-KW"/>
</dbReference>
<dbReference type="EMBL" id="CADIJO010000009">
    <property type="protein sequence ID" value="CAB3706513.1"/>
    <property type="molecule type" value="Genomic_DNA"/>
</dbReference>
<keyword evidence="3" id="KW-1003">Cell membrane</keyword>
<comment type="similarity">
    <text evidence="1">Belongs to the ABC transporter superfamily.</text>
</comment>
<evidence type="ECO:0000256" key="4">
    <source>
        <dbReference type="ARBA" id="ARBA00022741"/>
    </source>
</evidence>
<dbReference type="InterPro" id="IPR003593">
    <property type="entry name" value="AAA+_ATPase"/>
</dbReference>
<dbReference type="Proteomes" id="UP000494111">
    <property type="component" value="Unassembled WGS sequence"/>
</dbReference>
<dbReference type="InterPro" id="IPR003439">
    <property type="entry name" value="ABC_transporter-like_ATP-bd"/>
</dbReference>
<keyword evidence="4" id="KW-0547">Nucleotide-binding</keyword>
<dbReference type="InterPro" id="IPR050319">
    <property type="entry name" value="ABC_transp_ATP-bind"/>
</dbReference>
<dbReference type="Pfam" id="PF08352">
    <property type="entry name" value="oligo_HPY"/>
    <property type="match status" value="1"/>
</dbReference>
<dbReference type="InterPro" id="IPR013563">
    <property type="entry name" value="Oligopep_ABC_C"/>
</dbReference>
<dbReference type="GO" id="GO:0016887">
    <property type="term" value="F:ATP hydrolysis activity"/>
    <property type="evidence" value="ECO:0007669"/>
    <property type="project" value="InterPro"/>
</dbReference>
<keyword evidence="2" id="KW-0813">Transport</keyword>
<reference evidence="8 9" key="1">
    <citation type="submission" date="2020-04" db="EMBL/GenBank/DDBJ databases">
        <authorList>
            <person name="De Canck E."/>
        </authorList>
    </citation>
    <scope>NUCLEOTIDE SEQUENCE [LARGE SCALE GENOMIC DNA]</scope>
    <source>
        <strain evidence="8 9">LMG 3458</strain>
    </source>
</reference>
<protein>
    <submittedName>
        <fullName evidence="8">Vitamin B12 import ATP-binding protein BtuD</fullName>
    </submittedName>
</protein>
<evidence type="ECO:0000256" key="3">
    <source>
        <dbReference type="ARBA" id="ARBA00022475"/>
    </source>
</evidence>
<dbReference type="InterPro" id="IPR017871">
    <property type="entry name" value="ABC_transporter-like_CS"/>
</dbReference>